<gene>
    <name evidence="2" type="ORF">N802_17265</name>
</gene>
<dbReference type="eggNOG" id="COG0456">
    <property type="taxonomic scope" value="Bacteria"/>
</dbReference>
<evidence type="ECO:0000259" key="1">
    <source>
        <dbReference type="PROSITE" id="PS51186"/>
    </source>
</evidence>
<dbReference type="Pfam" id="PF13673">
    <property type="entry name" value="Acetyltransf_10"/>
    <property type="match status" value="1"/>
</dbReference>
<evidence type="ECO:0000313" key="3">
    <source>
        <dbReference type="Proteomes" id="UP000030002"/>
    </source>
</evidence>
<dbReference type="Proteomes" id="UP000030002">
    <property type="component" value="Unassembled WGS sequence"/>
</dbReference>
<organism evidence="2 3">
    <name type="scientific">Knoellia sinensis KCTC 19936</name>
    <dbReference type="NCBI Taxonomy" id="1385520"/>
    <lineage>
        <taxon>Bacteria</taxon>
        <taxon>Bacillati</taxon>
        <taxon>Actinomycetota</taxon>
        <taxon>Actinomycetes</taxon>
        <taxon>Micrococcales</taxon>
        <taxon>Intrasporangiaceae</taxon>
        <taxon>Knoellia</taxon>
    </lineage>
</organism>
<keyword evidence="3" id="KW-1185">Reference proteome</keyword>
<dbReference type="STRING" id="1385520.N802_17265"/>
<dbReference type="GO" id="GO:0016747">
    <property type="term" value="F:acyltransferase activity, transferring groups other than amino-acyl groups"/>
    <property type="evidence" value="ECO:0007669"/>
    <property type="project" value="InterPro"/>
</dbReference>
<dbReference type="PROSITE" id="PS51186">
    <property type="entry name" value="GNAT"/>
    <property type="match status" value="1"/>
</dbReference>
<sequence length="267" mass="28793">MSNIAVDLHEARENDPSTQRAVTAFTSAMRILWSAFPDGAWRDSADLVRYDTEQPTPRFNGVVVLGPEADEESASQWLDALAGRGLPYCILSRPSAPEWVAGLASRHHLDRVEHEPFMIHSSPAEVVVPQGTVISRVDPEDAGEVALAQQLFADGFEGPVEVLGSLMTAEVLRLPEMEAYVGRADGQPCTTGFGTLTDGHVGVFNIATPPAYRTRGHGHAITAAVMAAGAAAGAHTAYLQASEMGYPIYERMGFRAVELWPSYYPAE</sequence>
<evidence type="ECO:0000313" key="2">
    <source>
        <dbReference type="EMBL" id="KGN32696.1"/>
    </source>
</evidence>
<dbReference type="InterPro" id="IPR000182">
    <property type="entry name" value="GNAT_dom"/>
</dbReference>
<feature type="domain" description="N-acetyltransferase" evidence="1">
    <location>
        <begin position="135"/>
        <end position="267"/>
    </location>
</feature>
<dbReference type="InterPro" id="IPR016181">
    <property type="entry name" value="Acyl_CoA_acyltransferase"/>
</dbReference>
<dbReference type="EMBL" id="AVPJ01000006">
    <property type="protein sequence ID" value="KGN32696.1"/>
    <property type="molecule type" value="Genomic_DNA"/>
</dbReference>
<reference evidence="2 3" key="1">
    <citation type="submission" date="2013-08" db="EMBL/GenBank/DDBJ databases">
        <title>The genome sequence of Knoellia sinensis.</title>
        <authorList>
            <person name="Zhu W."/>
            <person name="Wang G."/>
        </authorList>
    </citation>
    <scope>NUCLEOTIDE SEQUENCE [LARGE SCALE GENOMIC DNA]</scope>
    <source>
        <strain evidence="2 3">KCTC 19936</strain>
    </source>
</reference>
<protein>
    <recommendedName>
        <fullName evidence="1">N-acetyltransferase domain-containing protein</fullName>
    </recommendedName>
</protein>
<name>A0A0A0JAQ0_9MICO</name>
<dbReference type="Gene3D" id="3.40.630.30">
    <property type="match status" value="1"/>
</dbReference>
<dbReference type="OrthoDB" id="5243104at2"/>
<proteinExistence type="predicted"/>
<accession>A0A0A0JAQ0</accession>
<comment type="caution">
    <text evidence="2">The sequence shown here is derived from an EMBL/GenBank/DDBJ whole genome shotgun (WGS) entry which is preliminary data.</text>
</comment>
<dbReference type="SUPFAM" id="SSF55729">
    <property type="entry name" value="Acyl-CoA N-acyltransferases (Nat)"/>
    <property type="match status" value="1"/>
</dbReference>
<dbReference type="AlphaFoldDB" id="A0A0A0JAQ0"/>
<dbReference type="RefSeq" id="WP_052109752.1">
    <property type="nucleotide sequence ID" value="NZ_AVPJ01000006.1"/>
</dbReference>